<dbReference type="NCBIfam" id="TIGR01098">
    <property type="entry name" value="3A0109s03R"/>
    <property type="match status" value="1"/>
</dbReference>
<sequence>MKKYWITFTLILCVLLILFKFSFNSNSNSDLTTLRIAVLPDQSHSALKDKYTPLLAYLSEYTKLKTTLIIPNSYQELVTIFKQGKVDLAYLGGLTFLQVSEDEKAKALVMREIDTRFSSWFIVKNNSGFEKIKQLEGQSFSFGSNLSTSGHLMPRHYLSTEYKIVPESFFDQVKFSNGHDKTVYDVLEGKVSGGAVNSIVYLQMLSEKRISDSDIKVIWKSPPYPDYVWAVKSNLNETDRNKIRNAFLSLSPSSIDDKKILDKLGASYFLPAKIKDFKMLKDVAIGQKLLSEN</sequence>
<dbReference type="Gene3D" id="3.40.190.10">
    <property type="entry name" value="Periplasmic binding protein-like II"/>
    <property type="match status" value="2"/>
</dbReference>
<organism evidence="3 4">
    <name type="scientific">Pseudoalteromonas denitrificans DSM 6059</name>
    <dbReference type="NCBI Taxonomy" id="1123010"/>
    <lineage>
        <taxon>Bacteria</taxon>
        <taxon>Pseudomonadati</taxon>
        <taxon>Pseudomonadota</taxon>
        <taxon>Gammaproteobacteria</taxon>
        <taxon>Alteromonadales</taxon>
        <taxon>Pseudoalteromonadaceae</taxon>
        <taxon>Pseudoalteromonas</taxon>
    </lineage>
</organism>
<evidence type="ECO:0000313" key="3">
    <source>
        <dbReference type="EMBL" id="SFC87381.1"/>
    </source>
</evidence>
<evidence type="ECO:0000256" key="2">
    <source>
        <dbReference type="ARBA" id="ARBA00022729"/>
    </source>
</evidence>
<dbReference type="RefSeq" id="WP_091984924.1">
    <property type="nucleotide sequence ID" value="NZ_FOLO01000021.1"/>
</dbReference>
<dbReference type="Pfam" id="PF12974">
    <property type="entry name" value="Phosphonate-bd"/>
    <property type="match status" value="1"/>
</dbReference>
<dbReference type="AlphaFoldDB" id="A0A1I1MPT2"/>
<dbReference type="InterPro" id="IPR005770">
    <property type="entry name" value="PhnD"/>
</dbReference>
<protein>
    <submittedName>
        <fullName evidence="3">Phosphonate transport system substrate-binding protein</fullName>
    </submittedName>
</protein>
<name>A0A1I1MPT2_9GAMM</name>
<keyword evidence="2" id="KW-0732">Signal</keyword>
<evidence type="ECO:0000256" key="1">
    <source>
        <dbReference type="ARBA" id="ARBA00007162"/>
    </source>
</evidence>
<evidence type="ECO:0000313" key="4">
    <source>
        <dbReference type="Proteomes" id="UP000198862"/>
    </source>
</evidence>
<proteinExistence type="inferred from homology"/>
<keyword evidence="4" id="KW-1185">Reference proteome</keyword>
<dbReference type="PANTHER" id="PTHR35841:SF1">
    <property type="entry name" value="PHOSPHONATES-BINDING PERIPLASMIC PROTEIN"/>
    <property type="match status" value="1"/>
</dbReference>
<dbReference type="EMBL" id="FOLO01000021">
    <property type="protein sequence ID" value="SFC87381.1"/>
    <property type="molecule type" value="Genomic_DNA"/>
</dbReference>
<dbReference type="SUPFAM" id="SSF53850">
    <property type="entry name" value="Periplasmic binding protein-like II"/>
    <property type="match status" value="1"/>
</dbReference>
<dbReference type="STRING" id="1123010.SAMN02745724_02766"/>
<accession>A0A1I1MPT2</accession>
<dbReference type="Proteomes" id="UP000198862">
    <property type="component" value="Unassembled WGS sequence"/>
</dbReference>
<dbReference type="OrthoDB" id="225238at2"/>
<dbReference type="GO" id="GO:0055085">
    <property type="term" value="P:transmembrane transport"/>
    <property type="evidence" value="ECO:0007669"/>
    <property type="project" value="InterPro"/>
</dbReference>
<reference evidence="3 4" key="1">
    <citation type="submission" date="2016-10" db="EMBL/GenBank/DDBJ databases">
        <authorList>
            <person name="de Groot N.N."/>
        </authorList>
    </citation>
    <scope>NUCLEOTIDE SEQUENCE [LARGE SCALE GENOMIC DNA]</scope>
    <source>
        <strain evidence="3 4">DSM 6059</strain>
    </source>
</reference>
<dbReference type="PANTHER" id="PTHR35841">
    <property type="entry name" value="PHOSPHONATES-BINDING PERIPLASMIC PROTEIN"/>
    <property type="match status" value="1"/>
</dbReference>
<comment type="similarity">
    <text evidence="1">Belongs to the phosphate/phosphite/phosphonate binding protein family.</text>
</comment>
<gene>
    <name evidence="3" type="ORF">SAMN02745724_02766</name>
</gene>
<dbReference type="GO" id="GO:0043190">
    <property type="term" value="C:ATP-binding cassette (ABC) transporter complex"/>
    <property type="evidence" value="ECO:0007669"/>
    <property type="project" value="InterPro"/>
</dbReference>